<keyword evidence="5 11" id="KW-0418">Kinase</keyword>
<gene>
    <name evidence="11" type="ORF">BJ968_000936</name>
</gene>
<dbReference type="GO" id="GO:0005886">
    <property type="term" value="C:plasma membrane"/>
    <property type="evidence" value="ECO:0007669"/>
    <property type="project" value="UniProtKB-SubCell"/>
</dbReference>
<evidence type="ECO:0000256" key="7">
    <source>
        <dbReference type="ARBA" id="ARBA00023012"/>
    </source>
</evidence>
<feature type="transmembrane region" description="Helical" evidence="9">
    <location>
        <begin position="325"/>
        <end position="342"/>
    </location>
</feature>
<evidence type="ECO:0000256" key="3">
    <source>
        <dbReference type="ARBA" id="ARBA00022679"/>
    </source>
</evidence>
<name>A0A7Y9ATQ6_9ACTN</name>
<dbReference type="GO" id="GO:0046983">
    <property type="term" value="F:protein dimerization activity"/>
    <property type="evidence" value="ECO:0007669"/>
    <property type="project" value="InterPro"/>
</dbReference>
<keyword evidence="12" id="KW-1185">Reference proteome</keyword>
<dbReference type="PANTHER" id="PTHR24421">
    <property type="entry name" value="NITRATE/NITRITE SENSOR PROTEIN NARX-RELATED"/>
    <property type="match status" value="1"/>
</dbReference>
<feature type="transmembrane region" description="Helical" evidence="9">
    <location>
        <begin position="169"/>
        <end position="200"/>
    </location>
</feature>
<dbReference type="GO" id="GO:0000155">
    <property type="term" value="F:phosphorelay sensor kinase activity"/>
    <property type="evidence" value="ECO:0007669"/>
    <property type="project" value="InterPro"/>
</dbReference>
<feature type="transmembrane region" description="Helical" evidence="9">
    <location>
        <begin position="109"/>
        <end position="132"/>
    </location>
</feature>
<feature type="transmembrane region" description="Helical" evidence="9">
    <location>
        <begin position="139"/>
        <end position="157"/>
    </location>
</feature>
<dbReference type="AlphaFoldDB" id="A0A7Y9ATQ6"/>
<evidence type="ECO:0000256" key="1">
    <source>
        <dbReference type="ARBA" id="ARBA00004651"/>
    </source>
</evidence>
<dbReference type="EMBL" id="JACCBB010000001">
    <property type="protein sequence ID" value="NYD21396.1"/>
    <property type="molecule type" value="Genomic_DNA"/>
</dbReference>
<dbReference type="SMART" id="SM00387">
    <property type="entry name" value="HATPase_c"/>
    <property type="match status" value="1"/>
</dbReference>
<keyword evidence="3" id="KW-0808">Transferase</keyword>
<evidence type="ECO:0000256" key="4">
    <source>
        <dbReference type="ARBA" id="ARBA00022692"/>
    </source>
</evidence>
<evidence type="ECO:0000256" key="5">
    <source>
        <dbReference type="ARBA" id="ARBA00022777"/>
    </source>
</evidence>
<feature type="transmembrane region" description="Helical" evidence="9">
    <location>
        <begin position="220"/>
        <end position="244"/>
    </location>
</feature>
<comment type="subcellular location">
    <subcellularLocation>
        <location evidence="1">Cell membrane</location>
        <topology evidence="1">Multi-pass membrane protein</topology>
    </subcellularLocation>
</comment>
<evidence type="ECO:0000313" key="11">
    <source>
        <dbReference type="EMBL" id="NYD21396.1"/>
    </source>
</evidence>
<evidence type="ECO:0000256" key="8">
    <source>
        <dbReference type="ARBA" id="ARBA00023136"/>
    </source>
</evidence>
<sequence>MPPPPALTVPAPRTPLPPWWWLTGTGTAVVTFLLCVPAGARRHGRVDESLVPDERWTVTDVRSALRELGVPEPLYAGAVHAVGQLVTVSFLTVAVLIGRRRPGDRGPLVVSLLLAVSGWALSGTHSTLATLLPFAAEALQRFGVAAFGGLTVLLLVFPDGRFRPRWTWVVAVVGVTCAALGVTGPVAAGADVLLVGTALLAQVRRYRHADPVGRQQTKWVVWSLSLVAAGGTALFASTTAFPAWTAPGPGGLVVSTVGNVLLVLLVLLVPLAVGAATTRYRLWDVDALINRTLLWGALTLTSTLVYLGVVAVVDATLRAPAGSPAVPAVVAALVVVALVAPTRRAAQRALNRWTFGDRDVPQVVLARLTARTAQAGSAQEALRAAATTLATALRLPATHLELLDRHGSPLLGSGPALPSSAAETTLVARGEAVGRLALAPRRGDVVLGARDRHLLDVVAPHLATLALALRSTEELRLAHRRLVTSAQEERRRMRRRLHDEVGPGLATAAMDLDVALTVLGSDPATARRLLEGVRATITDDVALVRGLAYRLYPPEVEQLGLAGAVEDVAQQHLTGADVDVDVRVGAPLGAAVEVAVYRIAAEALRNAGRHARAGRVRVRVVDGPGEVLLEVSDDGCGTAGSRPGAGLLGMRERAEELGGELQVVSPPGTTVRARLPLAPEVRP</sequence>
<keyword evidence="4 9" id="KW-0812">Transmembrane</keyword>
<feature type="transmembrane region" description="Helical" evidence="9">
    <location>
        <begin position="250"/>
        <end position="273"/>
    </location>
</feature>
<dbReference type="InterPro" id="IPR011712">
    <property type="entry name" value="Sig_transdc_His_kin_sub3_dim/P"/>
</dbReference>
<feature type="domain" description="Histidine kinase/HSP90-like ATPase" evidence="10">
    <location>
        <begin position="591"/>
        <end position="679"/>
    </location>
</feature>
<dbReference type="PANTHER" id="PTHR24421:SF37">
    <property type="entry name" value="SENSOR HISTIDINE KINASE NARS"/>
    <property type="match status" value="1"/>
</dbReference>
<dbReference type="Pfam" id="PF07730">
    <property type="entry name" value="HisKA_3"/>
    <property type="match status" value="1"/>
</dbReference>
<dbReference type="InterPro" id="IPR003594">
    <property type="entry name" value="HATPase_dom"/>
</dbReference>
<dbReference type="InterPro" id="IPR050482">
    <property type="entry name" value="Sensor_HK_TwoCompSys"/>
</dbReference>
<dbReference type="RefSeq" id="WP_179749669.1">
    <property type="nucleotide sequence ID" value="NZ_BAAAGN010000006.1"/>
</dbReference>
<dbReference type="Gene3D" id="3.30.565.10">
    <property type="entry name" value="Histidine kinase-like ATPase, C-terminal domain"/>
    <property type="match status" value="1"/>
</dbReference>
<keyword evidence="6 9" id="KW-1133">Transmembrane helix</keyword>
<keyword evidence="2" id="KW-1003">Cell membrane</keyword>
<proteinExistence type="predicted"/>
<comment type="caution">
    <text evidence="11">The sequence shown here is derived from an EMBL/GenBank/DDBJ whole genome shotgun (WGS) entry which is preliminary data.</text>
</comment>
<feature type="transmembrane region" description="Helical" evidence="9">
    <location>
        <begin position="293"/>
        <end position="313"/>
    </location>
</feature>
<evidence type="ECO:0000313" key="12">
    <source>
        <dbReference type="Proteomes" id="UP000521922"/>
    </source>
</evidence>
<protein>
    <submittedName>
        <fullName evidence="11">Signal transduction histidine kinase</fullName>
    </submittedName>
</protein>
<dbReference type="SUPFAM" id="SSF55874">
    <property type="entry name" value="ATPase domain of HSP90 chaperone/DNA topoisomerase II/histidine kinase"/>
    <property type="match status" value="1"/>
</dbReference>
<feature type="transmembrane region" description="Helical" evidence="9">
    <location>
        <begin position="20"/>
        <end position="40"/>
    </location>
</feature>
<dbReference type="Gene3D" id="1.20.5.1930">
    <property type="match status" value="1"/>
</dbReference>
<reference evidence="11 12" key="1">
    <citation type="submission" date="2020-07" db="EMBL/GenBank/DDBJ databases">
        <title>Sequencing the genomes of 1000 actinobacteria strains.</title>
        <authorList>
            <person name="Klenk H.-P."/>
        </authorList>
    </citation>
    <scope>NUCLEOTIDE SEQUENCE [LARGE SCALE GENOMIC DNA]</scope>
    <source>
        <strain evidence="11 12">DSM 7487</strain>
    </source>
</reference>
<dbReference type="CDD" id="cd16917">
    <property type="entry name" value="HATPase_UhpB-NarQ-NarX-like"/>
    <property type="match status" value="1"/>
</dbReference>
<evidence type="ECO:0000256" key="9">
    <source>
        <dbReference type="SAM" id="Phobius"/>
    </source>
</evidence>
<keyword evidence="8 9" id="KW-0472">Membrane</keyword>
<organism evidence="11 12">
    <name type="scientific">Kineococcus aurantiacus</name>
    <dbReference type="NCBI Taxonomy" id="37633"/>
    <lineage>
        <taxon>Bacteria</taxon>
        <taxon>Bacillati</taxon>
        <taxon>Actinomycetota</taxon>
        <taxon>Actinomycetes</taxon>
        <taxon>Kineosporiales</taxon>
        <taxon>Kineosporiaceae</taxon>
        <taxon>Kineococcus</taxon>
    </lineage>
</organism>
<accession>A0A7Y9ATQ6</accession>
<evidence type="ECO:0000259" key="10">
    <source>
        <dbReference type="SMART" id="SM00387"/>
    </source>
</evidence>
<evidence type="ECO:0000256" key="2">
    <source>
        <dbReference type="ARBA" id="ARBA00022475"/>
    </source>
</evidence>
<keyword evidence="7" id="KW-0902">Two-component regulatory system</keyword>
<evidence type="ECO:0000256" key="6">
    <source>
        <dbReference type="ARBA" id="ARBA00022989"/>
    </source>
</evidence>
<dbReference type="Proteomes" id="UP000521922">
    <property type="component" value="Unassembled WGS sequence"/>
</dbReference>
<dbReference type="Pfam" id="PF02518">
    <property type="entry name" value="HATPase_c"/>
    <property type="match status" value="1"/>
</dbReference>
<dbReference type="InterPro" id="IPR036890">
    <property type="entry name" value="HATPase_C_sf"/>
</dbReference>
<feature type="transmembrane region" description="Helical" evidence="9">
    <location>
        <begin position="74"/>
        <end position="97"/>
    </location>
</feature>